<dbReference type="Proteomes" id="UP000288805">
    <property type="component" value="Unassembled WGS sequence"/>
</dbReference>
<proteinExistence type="predicted"/>
<comment type="caution">
    <text evidence="1">The sequence shown here is derived from an EMBL/GenBank/DDBJ whole genome shotgun (WGS) entry which is preliminary data.</text>
</comment>
<accession>A0A438FJW5</accession>
<sequence>MAGVSLNSKAINLLHHIRLLCSRGHLQEALKLFTPSLPHLHSSIPITHTPHSSTRAPAAVISPKAKLSTATCFYTTLNLISTSS</sequence>
<evidence type="ECO:0000313" key="1">
    <source>
        <dbReference type="EMBL" id="RVW60304.1"/>
    </source>
</evidence>
<organism evidence="1 2">
    <name type="scientific">Vitis vinifera</name>
    <name type="common">Grape</name>
    <dbReference type="NCBI Taxonomy" id="29760"/>
    <lineage>
        <taxon>Eukaryota</taxon>
        <taxon>Viridiplantae</taxon>
        <taxon>Streptophyta</taxon>
        <taxon>Embryophyta</taxon>
        <taxon>Tracheophyta</taxon>
        <taxon>Spermatophyta</taxon>
        <taxon>Magnoliopsida</taxon>
        <taxon>eudicotyledons</taxon>
        <taxon>Gunneridae</taxon>
        <taxon>Pentapetalae</taxon>
        <taxon>rosids</taxon>
        <taxon>Vitales</taxon>
        <taxon>Vitaceae</taxon>
        <taxon>Viteae</taxon>
        <taxon>Vitis</taxon>
    </lineage>
</organism>
<evidence type="ECO:0000313" key="2">
    <source>
        <dbReference type="Proteomes" id="UP000288805"/>
    </source>
</evidence>
<dbReference type="EMBL" id="QGNW01000864">
    <property type="protein sequence ID" value="RVW60304.1"/>
    <property type="molecule type" value="Genomic_DNA"/>
</dbReference>
<reference evidence="1 2" key="1">
    <citation type="journal article" date="2018" name="PLoS Genet.">
        <title>Population sequencing reveals clonal diversity and ancestral inbreeding in the grapevine cultivar Chardonnay.</title>
        <authorList>
            <person name="Roach M.J."/>
            <person name="Johnson D.L."/>
            <person name="Bohlmann J."/>
            <person name="van Vuuren H.J."/>
            <person name="Jones S.J."/>
            <person name="Pretorius I.S."/>
            <person name="Schmidt S.A."/>
            <person name="Borneman A.R."/>
        </authorList>
    </citation>
    <scope>NUCLEOTIDE SEQUENCE [LARGE SCALE GENOMIC DNA]</scope>
    <source>
        <strain evidence="2">cv. Chardonnay</strain>
        <tissue evidence="1">Leaf</tissue>
    </source>
</reference>
<name>A0A438FJW5_VITVI</name>
<gene>
    <name evidence="1" type="ORF">CK203_084060</name>
</gene>
<dbReference type="AlphaFoldDB" id="A0A438FJW5"/>
<protein>
    <submittedName>
        <fullName evidence="1">Uncharacterized protein</fullName>
    </submittedName>
</protein>